<dbReference type="SUPFAM" id="SSF46785">
    <property type="entry name" value="Winged helix' DNA-binding domain"/>
    <property type="match status" value="1"/>
</dbReference>
<dbReference type="PRINTS" id="PR00778">
    <property type="entry name" value="HTHARSR"/>
</dbReference>
<evidence type="ECO:0000313" key="6">
    <source>
        <dbReference type="Proteomes" id="UP001491552"/>
    </source>
</evidence>
<evidence type="ECO:0000256" key="3">
    <source>
        <dbReference type="ARBA" id="ARBA00023163"/>
    </source>
</evidence>
<reference evidence="5 6" key="1">
    <citation type="submission" date="2024-03" db="EMBL/GenBank/DDBJ databases">
        <title>Human intestinal bacterial collection.</title>
        <authorList>
            <person name="Pauvert C."/>
            <person name="Hitch T.C.A."/>
            <person name="Clavel T."/>
        </authorList>
    </citation>
    <scope>NUCLEOTIDE SEQUENCE [LARGE SCALE GENOMIC DNA]</scope>
    <source>
        <strain evidence="5 6">CLA-AA-H192</strain>
    </source>
</reference>
<keyword evidence="1" id="KW-0805">Transcription regulation</keyword>
<comment type="caution">
    <text evidence="5">The sequence shown here is derived from an EMBL/GenBank/DDBJ whole genome shotgun (WGS) entry which is preliminary data.</text>
</comment>
<dbReference type="PANTHER" id="PTHR33154">
    <property type="entry name" value="TRANSCRIPTIONAL REGULATOR, ARSR FAMILY"/>
    <property type="match status" value="1"/>
</dbReference>
<dbReference type="Proteomes" id="UP001491552">
    <property type="component" value="Unassembled WGS sequence"/>
</dbReference>
<evidence type="ECO:0000259" key="4">
    <source>
        <dbReference type="PROSITE" id="PS50987"/>
    </source>
</evidence>
<evidence type="ECO:0000256" key="2">
    <source>
        <dbReference type="ARBA" id="ARBA00023125"/>
    </source>
</evidence>
<proteinExistence type="predicted"/>
<gene>
    <name evidence="5" type="ORF">WMO66_00780</name>
</gene>
<dbReference type="InterPro" id="IPR011991">
    <property type="entry name" value="ArsR-like_HTH"/>
</dbReference>
<name>A0ABV1G354_9FIRM</name>
<dbReference type="Pfam" id="PF12840">
    <property type="entry name" value="HTH_20"/>
    <property type="match status" value="1"/>
</dbReference>
<protein>
    <submittedName>
        <fullName evidence="5">Winged helix-turn-helix domain-containing protein</fullName>
    </submittedName>
</protein>
<sequence>MKQIVLRSPVVLYETVEALYQHVNGLSVEGRKRDLLQKFGSKLTRTEREQIEQSCALAAKVAEAACTGLEDGPALETFFRKWETESKWQNTCLAKLMIFSFLDIRTTDLEQSLQRTRQSAEERLNGSYLLRDINSGGITFYAAEPGQPIPPLSEQLDGLMIEEQYRWRLYKLLTNYSAMFDELSALLRPAAQRVQDILPRILPQLQPVYDHWEQYFAKHAFSELLERFTNQSMQLAEMDTYINLSLVAGGDMIYTYDELACSDCRQVYLGVLLHENFRVDRLQMTDDGICSLLKLVADRSKFELLRRCARQPSYCQQLSREMGLTTATISRHMSLLLEAGLVRARKGESRIYYTIDREAVAALCDAVYTTLLPEQLH</sequence>
<evidence type="ECO:0000313" key="5">
    <source>
        <dbReference type="EMBL" id="MEQ2509790.1"/>
    </source>
</evidence>
<dbReference type="EMBL" id="JBBMFF010000058">
    <property type="protein sequence ID" value="MEQ2509790.1"/>
    <property type="molecule type" value="Genomic_DNA"/>
</dbReference>
<dbReference type="InterPro" id="IPR001845">
    <property type="entry name" value="HTH_ArsR_DNA-bd_dom"/>
</dbReference>
<keyword evidence="2" id="KW-0238">DNA-binding</keyword>
<dbReference type="InterPro" id="IPR036390">
    <property type="entry name" value="WH_DNA-bd_sf"/>
</dbReference>
<dbReference type="PROSITE" id="PS50987">
    <property type="entry name" value="HTH_ARSR_2"/>
    <property type="match status" value="1"/>
</dbReference>
<keyword evidence="3" id="KW-0804">Transcription</keyword>
<dbReference type="InterPro" id="IPR051081">
    <property type="entry name" value="HTH_MetalResp_TranReg"/>
</dbReference>
<feature type="domain" description="HTH arsR-type" evidence="4">
    <location>
        <begin position="282"/>
        <end position="375"/>
    </location>
</feature>
<dbReference type="Gene3D" id="1.10.10.10">
    <property type="entry name" value="Winged helix-like DNA-binding domain superfamily/Winged helix DNA-binding domain"/>
    <property type="match status" value="1"/>
</dbReference>
<evidence type="ECO:0000256" key="1">
    <source>
        <dbReference type="ARBA" id="ARBA00023015"/>
    </source>
</evidence>
<dbReference type="SMART" id="SM00418">
    <property type="entry name" value="HTH_ARSR"/>
    <property type="match status" value="1"/>
</dbReference>
<dbReference type="InterPro" id="IPR036388">
    <property type="entry name" value="WH-like_DNA-bd_sf"/>
</dbReference>
<keyword evidence="6" id="KW-1185">Reference proteome</keyword>
<dbReference type="CDD" id="cd00090">
    <property type="entry name" value="HTH_ARSR"/>
    <property type="match status" value="1"/>
</dbReference>
<dbReference type="RefSeq" id="WP_349134500.1">
    <property type="nucleotide sequence ID" value="NZ_JBBMFF010000058.1"/>
</dbReference>
<organism evidence="5 6">
    <name type="scientific">Faecousia intestinalis</name>
    <dbReference type="NCBI Taxonomy" id="3133167"/>
    <lineage>
        <taxon>Bacteria</taxon>
        <taxon>Bacillati</taxon>
        <taxon>Bacillota</taxon>
        <taxon>Clostridia</taxon>
        <taxon>Eubacteriales</taxon>
        <taxon>Oscillospiraceae</taxon>
        <taxon>Faecousia</taxon>
    </lineage>
</organism>
<dbReference type="PANTHER" id="PTHR33154:SF33">
    <property type="entry name" value="TRANSCRIPTIONAL REPRESSOR SDPR"/>
    <property type="match status" value="1"/>
</dbReference>
<accession>A0ABV1G354</accession>